<keyword evidence="1" id="KW-0175">Coiled coil</keyword>
<dbReference type="InterPro" id="IPR011623">
    <property type="entry name" value="7TMR_DISM_rcpt_extracell_dom1"/>
</dbReference>
<reference evidence="4" key="1">
    <citation type="submission" date="2021-04" db="EMBL/GenBank/DDBJ databases">
        <authorList>
            <person name="Rodrigo-Torres L."/>
            <person name="Arahal R. D."/>
            <person name="Lucena T."/>
        </authorList>
    </citation>
    <scope>NUCLEOTIDE SEQUENCE</scope>
    <source>
        <strain evidence="4">CECT 9275</strain>
    </source>
</reference>
<feature type="domain" description="7TM-DISM receptor extracellular" evidence="3">
    <location>
        <begin position="167"/>
        <end position="384"/>
    </location>
</feature>
<evidence type="ECO:0000256" key="1">
    <source>
        <dbReference type="SAM" id="Coils"/>
    </source>
</evidence>
<organism evidence="4 5">
    <name type="scientific">Dyadobacter helix</name>
    <dbReference type="NCBI Taxonomy" id="2822344"/>
    <lineage>
        <taxon>Bacteria</taxon>
        <taxon>Pseudomonadati</taxon>
        <taxon>Bacteroidota</taxon>
        <taxon>Cytophagia</taxon>
        <taxon>Cytophagales</taxon>
        <taxon>Spirosomataceae</taxon>
        <taxon>Dyadobacter</taxon>
    </lineage>
</organism>
<dbReference type="Pfam" id="PF07695">
    <property type="entry name" value="7TMR-DISM_7TM"/>
    <property type="match status" value="1"/>
</dbReference>
<comment type="caution">
    <text evidence="4">The sequence shown here is derived from an EMBL/GenBank/DDBJ whole genome shotgun (WGS) entry which is preliminary data.</text>
</comment>
<feature type="transmembrane region" description="Helical" evidence="2">
    <location>
        <begin position="160"/>
        <end position="184"/>
    </location>
</feature>
<evidence type="ECO:0000259" key="3">
    <source>
        <dbReference type="Pfam" id="PF07695"/>
    </source>
</evidence>
<feature type="transmembrane region" description="Helical" evidence="2">
    <location>
        <begin position="231"/>
        <end position="256"/>
    </location>
</feature>
<dbReference type="InterPro" id="IPR016032">
    <property type="entry name" value="Sig_transdc_resp-reg_C-effctor"/>
</dbReference>
<feature type="coiled-coil region" evidence="1">
    <location>
        <begin position="392"/>
        <end position="482"/>
    </location>
</feature>
<keyword evidence="5" id="KW-1185">Reference proteome</keyword>
<evidence type="ECO:0000256" key="2">
    <source>
        <dbReference type="SAM" id="Phobius"/>
    </source>
</evidence>
<keyword evidence="2" id="KW-0472">Membrane</keyword>
<dbReference type="EMBL" id="CAJRAF010000002">
    <property type="protein sequence ID" value="CAG5002472.1"/>
    <property type="molecule type" value="Genomic_DNA"/>
</dbReference>
<dbReference type="GO" id="GO:0006355">
    <property type="term" value="P:regulation of DNA-templated transcription"/>
    <property type="evidence" value="ECO:0007669"/>
    <property type="project" value="InterPro"/>
</dbReference>
<protein>
    <recommendedName>
        <fullName evidence="3">7TM-DISM receptor extracellular domain-containing protein</fullName>
    </recommendedName>
</protein>
<dbReference type="InterPro" id="IPR036388">
    <property type="entry name" value="WH-like_DNA-bd_sf"/>
</dbReference>
<evidence type="ECO:0000313" key="4">
    <source>
        <dbReference type="EMBL" id="CAG5002472.1"/>
    </source>
</evidence>
<feature type="transmembrane region" description="Helical" evidence="2">
    <location>
        <begin position="191"/>
        <end position="211"/>
    </location>
</feature>
<feature type="transmembrane region" description="Helical" evidence="2">
    <location>
        <begin position="336"/>
        <end position="356"/>
    </location>
</feature>
<keyword evidence="2" id="KW-1133">Transmembrane helix</keyword>
<proteinExistence type="predicted"/>
<evidence type="ECO:0000313" key="5">
    <source>
        <dbReference type="Proteomes" id="UP000680038"/>
    </source>
</evidence>
<dbReference type="AlphaFoldDB" id="A0A916N4V2"/>
<sequence length="578" mass="67152">MVAQVPYLLTDSVSAQIKNYELLPDKGYTIHQILSDTTFRFISNDSLRPGKETAYWLRLKIENPFFYDQHFDLWLRPYFKNTLYYFDSNDRKWVARETGIKSRSDYRKRGVLTMPFILQGQTTNVLYVKTDLPPSGKYAPAFKPKIVLKQQKASIQEERIVWIAWVASLVVLLLFFLNNLYVYFSFRDRTILYYLIAQLGGIIYITSYREFFTGFFNGPVFTFQLKPNGFIAYFNLNFLLMYISLILIMYGIVQFTRSYLETPKNLPVHDKVLKYGLIFYLAVTGTITLLNVSVICLLGVSTVYENILALLLICAVLFASVSGYRRRLRTAGPFLVANTVPLVFIICTTLFHVFVSHSRTDETFLPDLSIVAQAFGFSVALVARTRLLQNDLNQKKLEANQLEFDLREITLQQRFMKLENEKINAEINEEKIRNELLNQTLEVNQRELASTTLYIVQKNKMLAKLKKQIHDSNADNKNENIKDIESLLNSNLYLDSDWSKFKLHFEQVHPNFFSDLIARYPSLTKNEIRLFAYFHINLSTKEIAALLNVDPGSVRRAKSRLYKKIAILGADETQRKMN</sequence>
<feature type="transmembrane region" description="Helical" evidence="2">
    <location>
        <begin position="368"/>
        <end position="387"/>
    </location>
</feature>
<feature type="transmembrane region" description="Helical" evidence="2">
    <location>
        <begin position="277"/>
        <end position="300"/>
    </location>
</feature>
<dbReference type="Proteomes" id="UP000680038">
    <property type="component" value="Unassembled WGS sequence"/>
</dbReference>
<accession>A0A916N4V2</accession>
<gene>
    <name evidence="4" type="ORF">DYBT9275_02899</name>
</gene>
<keyword evidence="2" id="KW-0812">Transmembrane</keyword>
<name>A0A916N4V2_9BACT</name>
<dbReference type="GO" id="GO:0003677">
    <property type="term" value="F:DNA binding"/>
    <property type="evidence" value="ECO:0007669"/>
    <property type="project" value="InterPro"/>
</dbReference>
<dbReference type="Gene3D" id="1.10.10.10">
    <property type="entry name" value="Winged helix-like DNA-binding domain superfamily/Winged helix DNA-binding domain"/>
    <property type="match status" value="1"/>
</dbReference>
<feature type="transmembrane region" description="Helical" evidence="2">
    <location>
        <begin position="306"/>
        <end position="324"/>
    </location>
</feature>
<dbReference type="SUPFAM" id="SSF46894">
    <property type="entry name" value="C-terminal effector domain of the bipartite response regulators"/>
    <property type="match status" value="1"/>
</dbReference>